<dbReference type="PANTHER" id="PTHR47331:SF6">
    <property type="entry name" value="DOUBLECORTIN DOMAIN-CONTAINING PROTEIN"/>
    <property type="match status" value="1"/>
</dbReference>
<dbReference type="EMBL" id="CAUEEQ010073481">
    <property type="protein sequence ID" value="CAJ0966299.1"/>
    <property type="molecule type" value="Genomic_DNA"/>
</dbReference>
<organism evidence="1 2">
    <name type="scientific">Ranitomeya imitator</name>
    <name type="common">mimic poison frog</name>
    <dbReference type="NCBI Taxonomy" id="111125"/>
    <lineage>
        <taxon>Eukaryota</taxon>
        <taxon>Metazoa</taxon>
        <taxon>Chordata</taxon>
        <taxon>Craniata</taxon>
        <taxon>Vertebrata</taxon>
        <taxon>Euteleostomi</taxon>
        <taxon>Amphibia</taxon>
        <taxon>Batrachia</taxon>
        <taxon>Anura</taxon>
        <taxon>Neobatrachia</taxon>
        <taxon>Hyloidea</taxon>
        <taxon>Dendrobatidae</taxon>
        <taxon>Dendrobatinae</taxon>
        <taxon>Ranitomeya</taxon>
    </lineage>
</organism>
<name>A0ABN9MLP1_9NEOB</name>
<sequence>MCPHTTILWTTQLDQDTLRTQPYSDKSDTFELVDPDADEKICPQVSILCTSISPASKKPCKGWHHCKHAFTVPNLENAKNVIIHSTQRECYAKEIDNLNKGQPISRESVLKKLNPIVDQDELLRIGGCLQEAKVDFVEKHPAIIPEHHHVTTLLMQHHHGLVKHQGRLFTEGNLLDYGLALATHCDTSFNAPHDPVCLGSCCLALAAPGSSNLLLSQSPILESFASPRKFTMSPNVALNPDEYNCS</sequence>
<evidence type="ECO:0000313" key="1">
    <source>
        <dbReference type="EMBL" id="CAJ0966299.1"/>
    </source>
</evidence>
<comment type="caution">
    <text evidence="1">The sequence shown here is derived from an EMBL/GenBank/DDBJ whole genome shotgun (WGS) entry which is preliminary data.</text>
</comment>
<keyword evidence="2" id="KW-1185">Reference proteome</keyword>
<proteinExistence type="predicted"/>
<dbReference type="Proteomes" id="UP001176940">
    <property type="component" value="Unassembled WGS sequence"/>
</dbReference>
<reference evidence="1" key="1">
    <citation type="submission" date="2023-07" db="EMBL/GenBank/DDBJ databases">
        <authorList>
            <person name="Stuckert A."/>
        </authorList>
    </citation>
    <scope>NUCLEOTIDE SEQUENCE</scope>
</reference>
<accession>A0ABN9MLP1</accession>
<gene>
    <name evidence="1" type="ORF">RIMI_LOCUS21161445</name>
</gene>
<protein>
    <submittedName>
        <fullName evidence="1">Uncharacterized protein</fullName>
    </submittedName>
</protein>
<dbReference type="PANTHER" id="PTHR47331">
    <property type="entry name" value="PHD-TYPE DOMAIN-CONTAINING PROTEIN"/>
    <property type="match status" value="1"/>
</dbReference>
<evidence type="ECO:0000313" key="2">
    <source>
        <dbReference type="Proteomes" id="UP001176940"/>
    </source>
</evidence>